<proteinExistence type="predicted"/>
<evidence type="ECO:0000313" key="2">
    <source>
        <dbReference type="EMBL" id="ELW63661.1"/>
    </source>
</evidence>
<dbReference type="Proteomes" id="UP000011518">
    <property type="component" value="Unassembled WGS sequence"/>
</dbReference>
<dbReference type="InParanoid" id="L9KLM2"/>
<sequence length="163" mass="16943">MTLPAFSPLRFTRKPQLPSVPTRDGTKRVSLALRLLQLTGTEGELGRSLAASKPRTAGVQAATAPRSHRSGSGAAPRFAAVVSVSRATGIGHFRYPGGTPANQRAPHSARETGGPRARVASPFPALLSPCSHPNPSPASPLPALAARGWRCGTSDARFSAPDH</sequence>
<feature type="region of interest" description="Disordered" evidence="1">
    <location>
        <begin position="1"/>
        <end position="25"/>
    </location>
</feature>
<feature type="region of interest" description="Disordered" evidence="1">
    <location>
        <begin position="93"/>
        <end position="121"/>
    </location>
</feature>
<organism evidence="2 3">
    <name type="scientific">Tupaia chinensis</name>
    <name type="common">Chinese tree shrew</name>
    <name type="synonym">Tupaia belangeri chinensis</name>
    <dbReference type="NCBI Taxonomy" id="246437"/>
    <lineage>
        <taxon>Eukaryota</taxon>
        <taxon>Metazoa</taxon>
        <taxon>Chordata</taxon>
        <taxon>Craniata</taxon>
        <taxon>Vertebrata</taxon>
        <taxon>Euteleostomi</taxon>
        <taxon>Mammalia</taxon>
        <taxon>Eutheria</taxon>
        <taxon>Euarchontoglires</taxon>
        <taxon>Scandentia</taxon>
        <taxon>Tupaiidae</taxon>
        <taxon>Tupaia</taxon>
    </lineage>
</organism>
<reference evidence="3" key="2">
    <citation type="journal article" date="2013" name="Nat. Commun.">
        <title>Genome of the Chinese tree shrew.</title>
        <authorList>
            <person name="Fan Y."/>
            <person name="Huang Z.Y."/>
            <person name="Cao C.C."/>
            <person name="Chen C.S."/>
            <person name="Chen Y.X."/>
            <person name="Fan D.D."/>
            <person name="He J."/>
            <person name="Hou H.L."/>
            <person name="Hu L."/>
            <person name="Hu X.T."/>
            <person name="Jiang X.T."/>
            <person name="Lai R."/>
            <person name="Lang Y.S."/>
            <person name="Liang B."/>
            <person name="Liao S.G."/>
            <person name="Mu D."/>
            <person name="Ma Y.Y."/>
            <person name="Niu Y.Y."/>
            <person name="Sun X.Q."/>
            <person name="Xia J.Q."/>
            <person name="Xiao J."/>
            <person name="Xiong Z.Q."/>
            <person name="Xu L."/>
            <person name="Yang L."/>
            <person name="Zhang Y."/>
            <person name="Zhao W."/>
            <person name="Zhao X.D."/>
            <person name="Zheng Y.T."/>
            <person name="Zhou J.M."/>
            <person name="Zhu Y.B."/>
            <person name="Zhang G.J."/>
            <person name="Wang J."/>
            <person name="Yao Y.G."/>
        </authorList>
    </citation>
    <scope>NUCLEOTIDE SEQUENCE [LARGE SCALE GENOMIC DNA]</scope>
</reference>
<dbReference type="AlphaFoldDB" id="L9KLM2"/>
<dbReference type="EMBL" id="KB320771">
    <property type="protein sequence ID" value="ELW63661.1"/>
    <property type="molecule type" value="Genomic_DNA"/>
</dbReference>
<feature type="region of interest" description="Disordered" evidence="1">
    <location>
        <begin position="46"/>
        <end position="76"/>
    </location>
</feature>
<evidence type="ECO:0000313" key="3">
    <source>
        <dbReference type="Proteomes" id="UP000011518"/>
    </source>
</evidence>
<reference evidence="3" key="1">
    <citation type="submission" date="2012-07" db="EMBL/GenBank/DDBJ databases">
        <title>Genome of the Chinese tree shrew, a rising model animal genetically related to primates.</title>
        <authorList>
            <person name="Zhang G."/>
            <person name="Fan Y."/>
            <person name="Yao Y."/>
            <person name="Huang Z."/>
        </authorList>
    </citation>
    <scope>NUCLEOTIDE SEQUENCE [LARGE SCALE GENOMIC DNA]</scope>
</reference>
<protein>
    <submittedName>
        <fullName evidence="2">Uncharacterized protein</fullName>
    </submittedName>
</protein>
<accession>L9KLM2</accession>
<name>L9KLM2_TUPCH</name>
<gene>
    <name evidence="2" type="ORF">TREES_T100004047</name>
</gene>
<keyword evidence="3" id="KW-1185">Reference proteome</keyword>
<evidence type="ECO:0000256" key="1">
    <source>
        <dbReference type="SAM" id="MobiDB-lite"/>
    </source>
</evidence>